<dbReference type="GO" id="GO:0006629">
    <property type="term" value="P:lipid metabolic process"/>
    <property type="evidence" value="ECO:0007669"/>
    <property type="project" value="InterPro"/>
</dbReference>
<dbReference type="PROSITE" id="PS51704">
    <property type="entry name" value="GP_PDE"/>
    <property type="match status" value="1"/>
</dbReference>
<dbReference type="CDD" id="cd08561">
    <property type="entry name" value="GDPD_cytoplasmic_ScUgpQ2_like"/>
    <property type="match status" value="1"/>
</dbReference>
<dbReference type="EMBL" id="CAEZUO010000008">
    <property type="protein sequence ID" value="CAB4597288.1"/>
    <property type="molecule type" value="Genomic_DNA"/>
</dbReference>
<dbReference type="GO" id="GO:0008081">
    <property type="term" value="F:phosphoric diester hydrolase activity"/>
    <property type="evidence" value="ECO:0007669"/>
    <property type="project" value="InterPro"/>
</dbReference>
<dbReference type="InterPro" id="IPR017946">
    <property type="entry name" value="PLC-like_Pdiesterase_TIM-brl"/>
</dbReference>
<dbReference type="PANTHER" id="PTHR43805:SF1">
    <property type="entry name" value="GP-PDE DOMAIN-CONTAINING PROTEIN"/>
    <property type="match status" value="1"/>
</dbReference>
<evidence type="ECO:0000313" key="2">
    <source>
        <dbReference type="EMBL" id="CAB4597288.1"/>
    </source>
</evidence>
<sequence>MRNPSHPYLDHHGPIAFAHRGGAGDWPENSLEAFSNAVGLGFTYVETDAHVTSDGVVIAFHDDNLDRVTDRNGLISELPWSEVSQARIDGIAPIPLLEDLLTSWPSLRINIDAKHDEVVEPLAALLERTRTLDRVCIGSFSDRRLDHFRERFGKEVCTSMGPRGVARIRAASFGLGRKVPDGDCLQVPTHAGKVPLVDKRFLRKAHRAGLPVHVWTIDDVEEMHRLLDLGVDGIMTDRPAVLRAVLESRGQWSDPS</sequence>
<proteinExistence type="predicted"/>
<dbReference type="Gene3D" id="3.20.20.190">
    <property type="entry name" value="Phosphatidylinositol (PI) phosphodiesterase"/>
    <property type="match status" value="1"/>
</dbReference>
<evidence type="ECO:0000313" key="3">
    <source>
        <dbReference type="EMBL" id="CAB4640868.1"/>
    </source>
</evidence>
<dbReference type="EMBL" id="CAEZVK010000191">
    <property type="protein sequence ID" value="CAB4640868.1"/>
    <property type="molecule type" value="Genomic_DNA"/>
</dbReference>
<protein>
    <submittedName>
        <fullName evidence="3">Unannotated protein</fullName>
    </submittedName>
</protein>
<name>A0A6J6JWP6_9ZZZZ</name>
<dbReference type="Pfam" id="PF03009">
    <property type="entry name" value="GDPD"/>
    <property type="match status" value="1"/>
</dbReference>
<gene>
    <name evidence="2" type="ORF">UFOPK1827_00331</name>
    <name evidence="3" type="ORF">UFOPK2000_01384</name>
    <name evidence="4" type="ORF">UFOPK3708_00287</name>
</gene>
<dbReference type="SUPFAM" id="SSF51695">
    <property type="entry name" value="PLC-like phosphodiesterases"/>
    <property type="match status" value="1"/>
</dbReference>
<evidence type="ECO:0000259" key="1">
    <source>
        <dbReference type="PROSITE" id="PS51704"/>
    </source>
</evidence>
<reference evidence="3" key="1">
    <citation type="submission" date="2020-05" db="EMBL/GenBank/DDBJ databases">
        <authorList>
            <person name="Chiriac C."/>
            <person name="Salcher M."/>
            <person name="Ghai R."/>
            <person name="Kavagutti S V."/>
        </authorList>
    </citation>
    <scope>NUCLEOTIDE SEQUENCE</scope>
</reference>
<feature type="domain" description="GP-PDE" evidence="1">
    <location>
        <begin position="14"/>
        <end position="246"/>
    </location>
</feature>
<dbReference type="InterPro" id="IPR030395">
    <property type="entry name" value="GP_PDE_dom"/>
</dbReference>
<dbReference type="AlphaFoldDB" id="A0A6J6JWP6"/>
<evidence type="ECO:0000313" key="4">
    <source>
        <dbReference type="EMBL" id="CAB4921607.1"/>
    </source>
</evidence>
<dbReference type="EMBL" id="CAFBNA010000008">
    <property type="protein sequence ID" value="CAB4921607.1"/>
    <property type="molecule type" value="Genomic_DNA"/>
</dbReference>
<accession>A0A6J6JWP6</accession>
<dbReference type="PANTHER" id="PTHR43805">
    <property type="entry name" value="GLYCEROPHOSPHORYL DIESTER PHOSPHODIESTERASE"/>
    <property type="match status" value="1"/>
</dbReference>
<organism evidence="3">
    <name type="scientific">freshwater metagenome</name>
    <dbReference type="NCBI Taxonomy" id="449393"/>
    <lineage>
        <taxon>unclassified sequences</taxon>
        <taxon>metagenomes</taxon>
        <taxon>ecological metagenomes</taxon>
    </lineage>
</organism>